<evidence type="ECO:0000313" key="2">
    <source>
        <dbReference type="EMBL" id="GHI85286.1"/>
    </source>
</evidence>
<evidence type="ECO:0000256" key="1">
    <source>
        <dbReference type="SAM" id="MobiDB-lite"/>
    </source>
</evidence>
<sequence length="102" mass="10374">MQVTSPVRGRGLGRGVSQLIPQAPSATPADQAATVLAALQPVPVHLGVLQAAVVLLDSTACLSPDEQTRQAATATVELLRAAMDRAAGPLGPEAGRSMPRIS</sequence>
<comment type="caution">
    <text evidence="2">The sequence shown here is derived from an EMBL/GenBank/DDBJ whole genome shotgun (WGS) entry which is preliminary data.</text>
</comment>
<feature type="region of interest" description="Disordered" evidence="1">
    <location>
        <begin position="1"/>
        <end position="23"/>
    </location>
</feature>
<gene>
    <name evidence="2" type="ORF">Sxan_26500</name>
</gene>
<protein>
    <submittedName>
        <fullName evidence="2">Uncharacterized protein</fullName>
    </submittedName>
</protein>
<dbReference type="Proteomes" id="UP000600026">
    <property type="component" value="Unassembled WGS sequence"/>
</dbReference>
<evidence type="ECO:0000313" key="3">
    <source>
        <dbReference type="Proteomes" id="UP000600026"/>
    </source>
</evidence>
<accession>A0A919GZ08</accession>
<name>A0A919GZ08_9ACTN</name>
<reference evidence="2" key="1">
    <citation type="submission" date="2020-09" db="EMBL/GenBank/DDBJ databases">
        <title>Whole genome shotgun sequence of Streptomyces xanthophaeus NBRC 12829.</title>
        <authorList>
            <person name="Komaki H."/>
            <person name="Tamura T."/>
        </authorList>
    </citation>
    <scope>NUCLEOTIDE SEQUENCE</scope>
    <source>
        <strain evidence="2">NBRC 12829</strain>
    </source>
</reference>
<keyword evidence="3" id="KW-1185">Reference proteome</keyword>
<proteinExistence type="predicted"/>
<dbReference type="EMBL" id="BNEE01000006">
    <property type="protein sequence ID" value="GHI85286.1"/>
    <property type="molecule type" value="Genomic_DNA"/>
</dbReference>
<dbReference type="AlphaFoldDB" id="A0A919GZ08"/>
<organism evidence="2 3">
    <name type="scientific">Streptomyces xanthophaeus</name>
    <dbReference type="NCBI Taxonomy" id="67385"/>
    <lineage>
        <taxon>Bacteria</taxon>
        <taxon>Bacillati</taxon>
        <taxon>Actinomycetota</taxon>
        <taxon>Actinomycetes</taxon>
        <taxon>Kitasatosporales</taxon>
        <taxon>Streptomycetaceae</taxon>
        <taxon>Streptomyces</taxon>
    </lineage>
</organism>